<proteinExistence type="predicted"/>
<keyword evidence="1" id="KW-0472">Membrane</keyword>
<organism evidence="2 3">
    <name type="scientific">Parelaphostrongylus tenuis</name>
    <name type="common">Meningeal worm</name>
    <dbReference type="NCBI Taxonomy" id="148309"/>
    <lineage>
        <taxon>Eukaryota</taxon>
        <taxon>Metazoa</taxon>
        <taxon>Ecdysozoa</taxon>
        <taxon>Nematoda</taxon>
        <taxon>Chromadorea</taxon>
        <taxon>Rhabditida</taxon>
        <taxon>Rhabditina</taxon>
        <taxon>Rhabditomorpha</taxon>
        <taxon>Strongyloidea</taxon>
        <taxon>Metastrongylidae</taxon>
        <taxon>Parelaphostrongylus</taxon>
    </lineage>
</organism>
<keyword evidence="3" id="KW-1185">Reference proteome</keyword>
<feature type="transmembrane region" description="Helical" evidence="1">
    <location>
        <begin position="20"/>
        <end position="40"/>
    </location>
</feature>
<dbReference type="Proteomes" id="UP001196413">
    <property type="component" value="Unassembled WGS sequence"/>
</dbReference>
<keyword evidence="1" id="KW-1133">Transmembrane helix</keyword>
<name>A0AAD5QSK9_PARTN</name>
<dbReference type="EMBL" id="JAHQIW010003140">
    <property type="protein sequence ID" value="KAJ1357446.1"/>
    <property type="molecule type" value="Genomic_DNA"/>
</dbReference>
<keyword evidence="1" id="KW-0812">Transmembrane</keyword>
<feature type="transmembrane region" description="Helical" evidence="1">
    <location>
        <begin position="52"/>
        <end position="72"/>
    </location>
</feature>
<evidence type="ECO:0000313" key="3">
    <source>
        <dbReference type="Proteomes" id="UP001196413"/>
    </source>
</evidence>
<dbReference type="AlphaFoldDB" id="A0AAD5QSK9"/>
<accession>A0AAD5QSK9</accession>
<gene>
    <name evidence="2" type="ORF">KIN20_015599</name>
</gene>
<protein>
    <submittedName>
        <fullName evidence="2">Uncharacterized protein</fullName>
    </submittedName>
</protein>
<evidence type="ECO:0000313" key="2">
    <source>
        <dbReference type="EMBL" id="KAJ1357446.1"/>
    </source>
</evidence>
<sequence length="74" mass="7977">MTGQAMKMCTDPQATIGAIPANHMSISGTLMITNILMANWTRMMWQSVLNRAIRIVASGPFLSHFSAVVIIGGN</sequence>
<evidence type="ECO:0000256" key="1">
    <source>
        <dbReference type="SAM" id="Phobius"/>
    </source>
</evidence>
<comment type="caution">
    <text evidence="2">The sequence shown here is derived from an EMBL/GenBank/DDBJ whole genome shotgun (WGS) entry which is preliminary data.</text>
</comment>
<reference evidence="2" key="1">
    <citation type="submission" date="2021-06" db="EMBL/GenBank/DDBJ databases">
        <title>Parelaphostrongylus tenuis whole genome reference sequence.</title>
        <authorList>
            <person name="Garwood T.J."/>
            <person name="Larsen P.A."/>
            <person name="Fountain-Jones N.M."/>
            <person name="Garbe J.R."/>
            <person name="Macchietto M.G."/>
            <person name="Kania S.A."/>
            <person name="Gerhold R.W."/>
            <person name="Richards J.E."/>
            <person name="Wolf T.M."/>
        </authorList>
    </citation>
    <scope>NUCLEOTIDE SEQUENCE</scope>
    <source>
        <strain evidence="2">MNPRO001-30</strain>
        <tissue evidence="2">Meninges</tissue>
    </source>
</reference>